<proteinExistence type="predicted"/>
<dbReference type="GeneID" id="119733332"/>
<dbReference type="Proteomes" id="UP000887568">
    <property type="component" value="Unplaced"/>
</dbReference>
<evidence type="ECO:0000313" key="2">
    <source>
        <dbReference type="EnsemblMetazoa" id="XP_038062849.1"/>
    </source>
</evidence>
<evidence type="ECO:0000313" key="3">
    <source>
        <dbReference type="Proteomes" id="UP000887568"/>
    </source>
</evidence>
<protein>
    <submittedName>
        <fullName evidence="2">Uncharacterized protein</fullName>
    </submittedName>
</protein>
<sequence>MSLLVTLLLLVLIGKTSAIWVDGSEDSSFSNLGLHTMYMTCDDAGSVCQACFTSRSHGEAHLHVIEYTMEPYKLEYTTQLGDFDDKFIIFQEEPGDAYRVCTEMVVGGSNMSVWKLNICMDNALRGATIPNNCVRPIALVSLRAERNPDRLRGHELLLCAA</sequence>
<name>A0A914AHJ1_PATMI</name>
<dbReference type="EnsemblMetazoa" id="XM_038206921.1">
    <property type="protein sequence ID" value="XP_038062849.1"/>
    <property type="gene ID" value="LOC119733332"/>
</dbReference>
<keyword evidence="1" id="KW-0732">Signal</keyword>
<keyword evidence="3" id="KW-1185">Reference proteome</keyword>
<evidence type="ECO:0000256" key="1">
    <source>
        <dbReference type="SAM" id="SignalP"/>
    </source>
</evidence>
<accession>A0A914AHJ1</accession>
<feature type="signal peptide" evidence="1">
    <location>
        <begin position="1"/>
        <end position="18"/>
    </location>
</feature>
<organism evidence="2 3">
    <name type="scientific">Patiria miniata</name>
    <name type="common">Bat star</name>
    <name type="synonym">Asterina miniata</name>
    <dbReference type="NCBI Taxonomy" id="46514"/>
    <lineage>
        <taxon>Eukaryota</taxon>
        <taxon>Metazoa</taxon>
        <taxon>Echinodermata</taxon>
        <taxon>Eleutherozoa</taxon>
        <taxon>Asterozoa</taxon>
        <taxon>Asteroidea</taxon>
        <taxon>Valvatacea</taxon>
        <taxon>Valvatida</taxon>
        <taxon>Asterinidae</taxon>
        <taxon>Patiria</taxon>
    </lineage>
</organism>
<dbReference type="AlphaFoldDB" id="A0A914AHJ1"/>
<reference evidence="2" key="1">
    <citation type="submission" date="2022-11" db="UniProtKB">
        <authorList>
            <consortium name="EnsemblMetazoa"/>
        </authorList>
    </citation>
    <scope>IDENTIFICATION</scope>
</reference>
<dbReference type="RefSeq" id="XP_038062849.1">
    <property type="nucleotide sequence ID" value="XM_038206921.1"/>
</dbReference>
<feature type="chain" id="PRO_5037340724" evidence="1">
    <location>
        <begin position="19"/>
        <end position="161"/>
    </location>
</feature>